<dbReference type="RefSeq" id="WP_188686102.1">
    <property type="nucleotide sequence ID" value="NZ_BMKX01000006.1"/>
</dbReference>
<protein>
    <submittedName>
        <fullName evidence="5">Thioredoxin reductase</fullName>
    </submittedName>
</protein>
<evidence type="ECO:0000256" key="3">
    <source>
        <dbReference type="ARBA" id="ARBA00048132"/>
    </source>
</evidence>
<sequence length="309" mass="32453">MENFDAIIIGGGSAGLAASIALGRSRRKVLVVDEGNPRNAVSAHAHNVLGHEGISPQDLIALGRAEAVSYGVEFVSAHIQSVRGSLEEGFEISTNSSQWTARRIVLATGARDVLPEIPGLQQAWGVSALHCPYCHGWEVRDQQIAILGVSEMSTHQALLFSHLSDKVTFINHAPQKLSAENRALLSALEIEVLDSPVTTLEVSDSGQVRSLSLEDGSTLDVQAVVVASQVTANASLYLELGGELDENPMGTFISVEQMGATKIPGVYAAGNIANVGAMIGASAAAGTMAGAFINAELAMETVKKKMEQN</sequence>
<dbReference type="PRINTS" id="PR00469">
    <property type="entry name" value="PNDRDTASEII"/>
</dbReference>
<organism evidence="5 6">
    <name type="scientific">Glutamicibacter ardleyensis</name>
    <dbReference type="NCBI Taxonomy" id="225894"/>
    <lineage>
        <taxon>Bacteria</taxon>
        <taxon>Bacillati</taxon>
        <taxon>Actinomycetota</taxon>
        <taxon>Actinomycetes</taxon>
        <taxon>Micrococcales</taxon>
        <taxon>Micrococcaceae</taxon>
        <taxon>Glutamicibacter</taxon>
    </lineage>
</organism>
<dbReference type="SUPFAM" id="SSF51905">
    <property type="entry name" value="FAD/NAD(P)-binding domain"/>
    <property type="match status" value="1"/>
</dbReference>
<reference evidence="6" key="1">
    <citation type="journal article" date="2019" name="Int. J. Syst. Evol. Microbiol.">
        <title>The Global Catalogue of Microorganisms (GCM) 10K type strain sequencing project: providing services to taxonomists for standard genome sequencing and annotation.</title>
        <authorList>
            <consortium name="The Broad Institute Genomics Platform"/>
            <consortium name="The Broad Institute Genome Sequencing Center for Infectious Disease"/>
            <person name="Wu L."/>
            <person name="Ma J."/>
        </authorList>
    </citation>
    <scope>NUCLEOTIDE SEQUENCE [LARGE SCALE GENOMIC DNA]</scope>
    <source>
        <strain evidence="6">CGMCC 1.3685</strain>
    </source>
</reference>
<gene>
    <name evidence="5" type="ORF">GCM10007173_25880</name>
</gene>
<dbReference type="Pfam" id="PF07992">
    <property type="entry name" value="Pyr_redox_2"/>
    <property type="match status" value="1"/>
</dbReference>
<dbReference type="PRINTS" id="PR00368">
    <property type="entry name" value="FADPNR"/>
</dbReference>
<dbReference type="GeneID" id="303304937"/>
<dbReference type="EMBL" id="BMKX01000006">
    <property type="protein sequence ID" value="GGJ65816.1"/>
    <property type="molecule type" value="Genomic_DNA"/>
</dbReference>
<evidence type="ECO:0000256" key="2">
    <source>
        <dbReference type="ARBA" id="ARBA00023002"/>
    </source>
</evidence>
<keyword evidence="2" id="KW-0560">Oxidoreductase</keyword>
<comment type="catalytic activity">
    <reaction evidence="3">
        <text>[thioredoxin]-dithiol + NADP(+) = [thioredoxin]-disulfide + NADPH + H(+)</text>
        <dbReference type="Rhea" id="RHEA:20345"/>
        <dbReference type="Rhea" id="RHEA-COMP:10698"/>
        <dbReference type="Rhea" id="RHEA-COMP:10700"/>
        <dbReference type="ChEBI" id="CHEBI:15378"/>
        <dbReference type="ChEBI" id="CHEBI:29950"/>
        <dbReference type="ChEBI" id="CHEBI:50058"/>
        <dbReference type="ChEBI" id="CHEBI:57783"/>
        <dbReference type="ChEBI" id="CHEBI:58349"/>
        <dbReference type="EC" id="1.8.1.9"/>
    </reaction>
</comment>
<dbReference type="Gene3D" id="3.50.50.60">
    <property type="entry name" value="FAD/NAD(P)-binding domain"/>
    <property type="match status" value="2"/>
</dbReference>
<evidence type="ECO:0000313" key="6">
    <source>
        <dbReference type="Proteomes" id="UP000606115"/>
    </source>
</evidence>
<evidence type="ECO:0000259" key="4">
    <source>
        <dbReference type="Pfam" id="PF07992"/>
    </source>
</evidence>
<comment type="caution">
    <text evidence="5">The sequence shown here is derived from an EMBL/GenBank/DDBJ whole genome shotgun (WGS) entry which is preliminary data.</text>
</comment>
<dbReference type="PANTHER" id="PTHR48105">
    <property type="entry name" value="THIOREDOXIN REDUCTASE 1-RELATED-RELATED"/>
    <property type="match status" value="1"/>
</dbReference>
<dbReference type="InterPro" id="IPR023753">
    <property type="entry name" value="FAD/NAD-binding_dom"/>
</dbReference>
<evidence type="ECO:0000313" key="5">
    <source>
        <dbReference type="EMBL" id="GGJ65816.1"/>
    </source>
</evidence>
<dbReference type="Proteomes" id="UP000606115">
    <property type="component" value="Unassembled WGS sequence"/>
</dbReference>
<proteinExistence type="predicted"/>
<accession>A0ABQ2DNQ9</accession>
<name>A0ABQ2DNQ9_9MICC</name>
<keyword evidence="1" id="KW-0285">Flavoprotein</keyword>
<evidence type="ECO:0000256" key="1">
    <source>
        <dbReference type="ARBA" id="ARBA00022630"/>
    </source>
</evidence>
<keyword evidence="6" id="KW-1185">Reference proteome</keyword>
<feature type="domain" description="FAD/NAD(P)-binding" evidence="4">
    <location>
        <begin position="5"/>
        <end position="275"/>
    </location>
</feature>
<dbReference type="InterPro" id="IPR036188">
    <property type="entry name" value="FAD/NAD-bd_sf"/>
</dbReference>
<dbReference type="InterPro" id="IPR050097">
    <property type="entry name" value="Ferredoxin-NADP_redctase_2"/>
</dbReference>